<dbReference type="InterPro" id="IPR047057">
    <property type="entry name" value="MerR_fam"/>
</dbReference>
<dbReference type="AlphaFoldDB" id="A0A919N545"/>
<dbReference type="EMBL" id="BOMW01000020">
    <property type="protein sequence ID" value="GIF04594.1"/>
    <property type="molecule type" value="Genomic_DNA"/>
</dbReference>
<proteinExistence type="predicted"/>
<keyword evidence="1" id="KW-0238">DNA-binding</keyword>
<dbReference type="InterPro" id="IPR000551">
    <property type="entry name" value="MerR-type_HTH_dom"/>
</dbReference>
<dbReference type="Pfam" id="PF13411">
    <property type="entry name" value="MerR_1"/>
    <property type="match status" value="1"/>
</dbReference>
<dbReference type="InterPro" id="IPR009061">
    <property type="entry name" value="DNA-bd_dom_put_sf"/>
</dbReference>
<gene>
    <name evidence="3" type="ORF">Asi03nite_21320</name>
</gene>
<reference evidence="3" key="1">
    <citation type="submission" date="2021-01" db="EMBL/GenBank/DDBJ databases">
        <title>Whole genome shotgun sequence of Actinoplanes siamensis NBRC 109076.</title>
        <authorList>
            <person name="Komaki H."/>
            <person name="Tamura T."/>
        </authorList>
    </citation>
    <scope>NUCLEOTIDE SEQUENCE</scope>
    <source>
        <strain evidence="3">NBRC 109076</strain>
    </source>
</reference>
<keyword evidence="4" id="KW-1185">Reference proteome</keyword>
<dbReference type="SMART" id="SM00422">
    <property type="entry name" value="HTH_MERR"/>
    <property type="match status" value="1"/>
</dbReference>
<dbReference type="GO" id="GO:0003700">
    <property type="term" value="F:DNA-binding transcription factor activity"/>
    <property type="evidence" value="ECO:0007669"/>
    <property type="project" value="InterPro"/>
</dbReference>
<dbReference type="CDD" id="cd00592">
    <property type="entry name" value="HTH_MerR-like"/>
    <property type="match status" value="1"/>
</dbReference>
<dbReference type="PANTHER" id="PTHR30204:SF93">
    <property type="entry name" value="HTH MERR-TYPE DOMAIN-CONTAINING PROTEIN"/>
    <property type="match status" value="1"/>
</dbReference>
<dbReference type="PANTHER" id="PTHR30204">
    <property type="entry name" value="REDOX-CYCLING DRUG-SENSING TRANSCRIPTIONAL ACTIVATOR SOXR"/>
    <property type="match status" value="1"/>
</dbReference>
<organism evidence="3 4">
    <name type="scientific">Actinoplanes siamensis</name>
    <dbReference type="NCBI Taxonomy" id="1223317"/>
    <lineage>
        <taxon>Bacteria</taxon>
        <taxon>Bacillati</taxon>
        <taxon>Actinomycetota</taxon>
        <taxon>Actinomycetes</taxon>
        <taxon>Micromonosporales</taxon>
        <taxon>Micromonosporaceae</taxon>
        <taxon>Actinoplanes</taxon>
    </lineage>
</organism>
<evidence type="ECO:0000313" key="3">
    <source>
        <dbReference type="EMBL" id="GIF04594.1"/>
    </source>
</evidence>
<dbReference type="PRINTS" id="PR00040">
    <property type="entry name" value="HTHMERR"/>
</dbReference>
<evidence type="ECO:0000256" key="1">
    <source>
        <dbReference type="ARBA" id="ARBA00023125"/>
    </source>
</evidence>
<dbReference type="GO" id="GO:0003677">
    <property type="term" value="F:DNA binding"/>
    <property type="evidence" value="ECO:0007669"/>
    <property type="project" value="UniProtKB-KW"/>
</dbReference>
<sequence length="259" mass="28639">MTGGLMIGQAAAFAGVTIKTVRHYHRLGLLDEPDRDTSGYRRYTSTDLLRLVQVRTLAEAGVPLTEIADLLDADPEHFAATVADVERRLTERITGLIARRDTLRRLADGDRALLPDRACVLLDRLAELGFGPAVVDSQREALVLAHALAPALFDGFLAQLERRLDDADYVKLWKRTWDALSWEPDDPRLDDLASEVADNLLTERAAMQTHAGTLFSSSDAATRYHLINDHRADEAPTATRLTALIEARLRAAGIQIPQQ</sequence>
<evidence type="ECO:0000259" key="2">
    <source>
        <dbReference type="PROSITE" id="PS50937"/>
    </source>
</evidence>
<dbReference type="RefSeq" id="WP_203678480.1">
    <property type="nucleotide sequence ID" value="NZ_BOMW01000020.1"/>
</dbReference>
<feature type="domain" description="HTH merR-type" evidence="2">
    <location>
        <begin position="1"/>
        <end position="73"/>
    </location>
</feature>
<dbReference type="PROSITE" id="PS50937">
    <property type="entry name" value="HTH_MERR_2"/>
    <property type="match status" value="1"/>
</dbReference>
<dbReference type="SUPFAM" id="SSF46955">
    <property type="entry name" value="Putative DNA-binding domain"/>
    <property type="match status" value="1"/>
</dbReference>
<evidence type="ECO:0000313" key="4">
    <source>
        <dbReference type="Proteomes" id="UP000629619"/>
    </source>
</evidence>
<dbReference type="Gene3D" id="1.10.1660.10">
    <property type="match status" value="1"/>
</dbReference>
<name>A0A919N545_9ACTN</name>
<protein>
    <submittedName>
        <fullName evidence="3">MerR family transcriptional regulator</fullName>
    </submittedName>
</protein>
<accession>A0A919N545</accession>
<comment type="caution">
    <text evidence="3">The sequence shown here is derived from an EMBL/GenBank/DDBJ whole genome shotgun (WGS) entry which is preliminary data.</text>
</comment>
<dbReference type="Proteomes" id="UP000629619">
    <property type="component" value="Unassembled WGS sequence"/>
</dbReference>